<dbReference type="KEGG" id="tic:FH039_08375"/>
<dbReference type="Proteomes" id="UP000306007">
    <property type="component" value="Chromosome"/>
</dbReference>
<keyword evidence="2" id="KW-1185">Reference proteome</keyword>
<evidence type="ECO:0000313" key="2">
    <source>
        <dbReference type="Proteomes" id="UP000306007"/>
    </source>
</evidence>
<dbReference type="AlphaFoldDB" id="A0A4Y5SL44"/>
<evidence type="ECO:0000313" key="1">
    <source>
        <dbReference type="EMBL" id="QDA31608.1"/>
    </source>
</evidence>
<dbReference type="RefSeq" id="WP_139680946.1">
    <property type="nucleotide sequence ID" value="NZ_CP040846.1"/>
</dbReference>
<organism evidence="1 2">
    <name type="scientific">Thermococcus indicus</name>
    <dbReference type="NCBI Taxonomy" id="2586643"/>
    <lineage>
        <taxon>Archaea</taxon>
        <taxon>Methanobacteriati</taxon>
        <taxon>Methanobacteriota</taxon>
        <taxon>Thermococci</taxon>
        <taxon>Thermococcales</taxon>
        <taxon>Thermococcaceae</taxon>
        <taxon>Thermococcus</taxon>
    </lineage>
</organism>
<gene>
    <name evidence="1" type="ORF">FH039_08375</name>
</gene>
<proteinExistence type="predicted"/>
<reference evidence="1 2" key="1">
    <citation type="submission" date="2019-06" db="EMBL/GenBank/DDBJ databases">
        <title>Thermococcus indicus sp. nov., a Fe(III)-reducing hyperthermophilic archaeon isolated from the Onnuri vent field of the Central Indian Ocean ridge.</title>
        <authorList>
            <person name="Lim J.K."/>
            <person name="Kim Y.J."/>
            <person name="Kwon K.K."/>
        </authorList>
    </citation>
    <scope>NUCLEOTIDE SEQUENCE [LARGE SCALE GENOMIC DNA]</scope>
    <source>
        <strain evidence="1 2">IOH1</strain>
    </source>
</reference>
<protein>
    <submittedName>
        <fullName evidence="1">Uncharacterized protein</fullName>
    </submittedName>
</protein>
<sequence length="65" mass="7598">MSEVIKMYEFLKTLPPELRERFEADIMKAELEEEINHLIKTLKPGFGGKSTSKELDEYADEVYES</sequence>
<name>A0A4Y5SL44_9EURY</name>
<dbReference type="GeneID" id="40475193"/>
<dbReference type="EMBL" id="CP040846">
    <property type="protein sequence ID" value="QDA31608.1"/>
    <property type="molecule type" value="Genomic_DNA"/>
</dbReference>
<dbReference type="OrthoDB" id="91918at2157"/>
<accession>A0A4Y5SL44</accession>